<dbReference type="AlphaFoldDB" id="A0AAN6GPX9"/>
<keyword evidence="3" id="KW-1185">Reference proteome</keyword>
<sequence>MGSRSTPPHTPLNSSFHPWGPTTVPPAPKIASRARPLPPSRPLSDQRDPLSDAPSSSSATHPLATAVQLSSRMTCAMHQDDQDMTMHLDDVHPQPSATAYTHALRRDSASSSSFSDRSSSEFFIAGAVSSSSSRTTLSESPALHNRSSSRASKFQHGSLQNSSPRFGHVLSEARIPHDPMNSSSPLFSDLQPAFTPLPARRYLNRNRRAASPNEPMDSDEEERLCLRFDPAMLHRSPEFRLSGQLNPTFSIQNNATADRPAHVLQEIQQDVEMDVEEESPVHPYQIDSRYDSEVTLTLDSAGPSLDEHPTLNASATPESPALRTRSRTRMAAAAAAAAAASASAAMSRHTKSGSASSQANVPVRMSSLSTILNTASQQEPQAASVEPAGHAGKSQRKQTGQTPLAVRTRRQTQREREERNQQLPQRTPLQAQSRQQSIHSSRLNALPSLVMDAATLSCASSSQTISPRQKQRNGRMRAFDPTPSPSAPSPGRAALHAAAARRSKSPSPYYSLPTSSVSMAAAYAHHGGAYDPTSIDSYGMDEEHVLNPTFPLPLGGGRNGPSHSNSRMSWPRRMTSRWSPGR</sequence>
<feature type="compositionally biased region" description="Polar residues" evidence="1">
    <location>
        <begin position="458"/>
        <end position="468"/>
    </location>
</feature>
<feature type="region of interest" description="Disordered" evidence="1">
    <location>
        <begin position="458"/>
        <end position="510"/>
    </location>
</feature>
<feature type="compositionally biased region" description="Low complexity" evidence="1">
    <location>
        <begin position="489"/>
        <end position="498"/>
    </location>
</feature>
<proteinExistence type="predicted"/>
<feature type="region of interest" description="Disordered" evidence="1">
    <location>
        <begin position="373"/>
        <end position="439"/>
    </location>
</feature>
<gene>
    <name evidence="2" type="ORF">OC846_005764</name>
</gene>
<feature type="region of interest" description="Disordered" evidence="1">
    <location>
        <begin position="549"/>
        <end position="582"/>
    </location>
</feature>
<reference evidence="2" key="1">
    <citation type="journal article" date="2023" name="PhytoFront">
        <title>Draft Genome Resources of Seven Strains of Tilletia horrida, Causal Agent of Kernel Smut of Rice.</title>
        <authorList>
            <person name="Khanal S."/>
            <person name="Antony Babu S."/>
            <person name="Zhou X.G."/>
        </authorList>
    </citation>
    <scope>NUCLEOTIDE SEQUENCE</scope>
    <source>
        <strain evidence="2">TX6</strain>
    </source>
</reference>
<feature type="compositionally biased region" description="Basic and acidic residues" evidence="1">
    <location>
        <begin position="78"/>
        <end position="92"/>
    </location>
</feature>
<dbReference type="EMBL" id="JAPDMZ010000242">
    <property type="protein sequence ID" value="KAK0545204.1"/>
    <property type="molecule type" value="Genomic_DNA"/>
</dbReference>
<feature type="compositionally biased region" description="Polar residues" evidence="1">
    <location>
        <begin position="427"/>
        <end position="439"/>
    </location>
</feature>
<feature type="compositionally biased region" description="Polar residues" evidence="1">
    <location>
        <begin position="1"/>
        <end position="16"/>
    </location>
</feature>
<feature type="compositionally biased region" description="Polar residues" evidence="1">
    <location>
        <begin position="145"/>
        <end position="164"/>
    </location>
</feature>
<feature type="region of interest" description="Disordered" evidence="1">
    <location>
        <begin position="299"/>
        <end position="330"/>
    </location>
</feature>
<evidence type="ECO:0000256" key="1">
    <source>
        <dbReference type="SAM" id="MobiDB-lite"/>
    </source>
</evidence>
<name>A0AAN6GPX9_9BASI</name>
<evidence type="ECO:0000313" key="2">
    <source>
        <dbReference type="EMBL" id="KAK0545204.1"/>
    </source>
</evidence>
<feature type="region of interest" description="Disordered" evidence="1">
    <location>
        <begin position="1"/>
        <end position="164"/>
    </location>
</feature>
<evidence type="ECO:0000313" key="3">
    <source>
        <dbReference type="Proteomes" id="UP001176517"/>
    </source>
</evidence>
<feature type="compositionally biased region" description="Low complexity" evidence="1">
    <location>
        <begin position="109"/>
        <end position="140"/>
    </location>
</feature>
<dbReference type="Proteomes" id="UP001176517">
    <property type="component" value="Unassembled WGS sequence"/>
</dbReference>
<organism evidence="2 3">
    <name type="scientific">Tilletia horrida</name>
    <dbReference type="NCBI Taxonomy" id="155126"/>
    <lineage>
        <taxon>Eukaryota</taxon>
        <taxon>Fungi</taxon>
        <taxon>Dikarya</taxon>
        <taxon>Basidiomycota</taxon>
        <taxon>Ustilaginomycotina</taxon>
        <taxon>Exobasidiomycetes</taxon>
        <taxon>Tilletiales</taxon>
        <taxon>Tilletiaceae</taxon>
        <taxon>Tilletia</taxon>
    </lineage>
</organism>
<accession>A0AAN6GPX9</accession>
<comment type="caution">
    <text evidence="2">The sequence shown here is derived from an EMBL/GenBank/DDBJ whole genome shotgun (WGS) entry which is preliminary data.</text>
</comment>
<protein>
    <submittedName>
        <fullName evidence="2">Uncharacterized protein</fullName>
    </submittedName>
</protein>